<dbReference type="UniPathway" id="UPA00070">
    <property type="reaction ID" value="UER00120"/>
</dbReference>
<dbReference type="InterPro" id="IPR018089">
    <property type="entry name" value="OMPdecase_AS"/>
</dbReference>
<dbReference type="Proteomes" id="UP000177026">
    <property type="component" value="Unassembled WGS sequence"/>
</dbReference>
<keyword evidence="3" id="KW-0210">Decarboxylase</keyword>
<dbReference type="PANTHER" id="PTHR43375:SF1">
    <property type="entry name" value="OROTIDINE 5'-PHOSPHATE DECARBOXYLASE"/>
    <property type="match status" value="1"/>
</dbReference>
<dbReference type="InterPro" id="IPR011995">
    <property type="entry name" value="OMPdecase_type-2"/>
</dbReference>
<evidence type="ECO:0000256" key="5">
    <source>
        <dbReference type="ARBA" id="ARBA00023239"/>
    </source>
</evidence>
<evidence type="ECO:0000256" key="2">
    <source>
        <dbReference type="ARBA" id="ARBA00008847"/>
    </source>
</evidence>
<dbReference type="InterPro" id="IPR011060">
    <property type="entry name" value="RibuloseP-bd_barrel"/>
</dbReference>
<gene>
    <name evidence="9" type="ORF">A2866_01040</name>
</gene>
<dbReference type="InterPro" id="IPR001754">
    <property type="entry name" value="OMPdeCOase_dom"/>
</dbReference>
<evidence type="ECO:0000256" key="4">
    <source>
        <dbReference type="ARBA" id="ARBA00022975"/>
    </source>
</evidence>
<dbReference type="Pfam" id="PF00215">
    <property type="entry name" value="OMPdecase"/>
    <property type="match status" value="1"/>
</dbReference>
<dbReference type="CDD" id="cd04725">
    <property type="entry name" value="OMP_decarboxylase_like"/>
    <property type="match status" value="1"/>
</dbReference>
<evidence type="ECO:0000256" key="3">
    <source>
        <dbReference type="ARBA" id="ARBA00022793"/>
    </source>
</evidence>
<sequence length="266" mass="30223">MNFQQKLDKIVKKNNSFVCVGLDSDVEKLSNKFRKIKDGQFKFNKWIIDQTHDLVCGYKPNSAFYEGQGVEGIKQLKLTCDYIRLHHPEICLILDYKRGDIGNTNNGYVRFAFDFLKSDAVTVIPYMGIEALQAFLNKKDKGIIIGCHSSNPGAKEFQELMVSDDEPLYLKIAQDIALKWNKKGNCMVFVGATYPEEMRKVRKIIGEMTILSPGINVQGGQVENIVKGGLNSKKSGMIINSSRGIIFAKNPREETRKLRDEINKYR</sequence>
<dbReference type="SMART" id="SM00934">
    <property type="entry name" value="OMPdecase"/>
    <property type="match status" value="1"/>
</dbReference>
<name>A0A1F7GMT4_9BACT</name>
<dbReference type="EMBL" id="MFZI01000040">
    <property type="protein sequence ID" value="OGK20095.1"/>
    <property type="molecule type" value="Genomic_DNA"/>
</dbReference>
<evidence type="ECO:0000256" key="6">
    <source>
        <dbReference type="ARBA" id="ARBA00049157"/>
    </source>
</evidence>
<evidence type="ECO:0000313" key="9">
    <source>
        <dbReference type="EMBL" id="OGK20095.1"/>
    </source>
</evidence>
<comment type="similarity">
    <text evidence="2">Belongs to the OMP decarboxylase family. Type 2 subfamily.</text>
</comment>
<organism evidence="9 10">
    <name type="scientific">Candidatus Roizmanbacteria bacterium RIFCSPHIGHO2_01_FULL_39_8</name>
    <dbReference type="NCBI Taxonomy" id="1802033"/>
    <lineage>
        <taxon>Bacteria</taxon>
        <taxon>Candidatus Roizmaniibacteriota</taxon>
    </lineage>
</organism>
<dbReference type="GO" id="GO:0044205">
    <property type="term" value="P:'de novo' UMP biosynthetic process"/>
    <property type="evidence" value="ECO:0007669"/>
    <property type="project" value="UniProtKB-UniPathway"/>
</dbReference>
<dbReference type="PROSITE" id="PS00156">
    <property type="entry name" value="OMPDECASE"/>
    <property type="match status" value="1"/>
</dbReference>
<comment type="caution">
    <text evidence="9">The sequence shown here is derived from an EMBL/GenBank/DDBJ whole genome shotgun (WGS) entry which is preliminary data.</text>
</comment>
<dbReference type="GO" id="GO:0004590">
    <property type="term" value="F:orotidine-5'-phosphate decarboxylase activity"/>
    <property type="evidence" value="ECO:0007669"/>
    <property type="project" value="UniProtKB-UniRule"/>
</dbReference>
<evidence type="ECO:0000313" key="10">
    <source>
        <dbReference type="Proteomes" id="UP000177026"/>
    </source>
</evidence>
<dbReference type="GO" id="GO:0006207">
    <property type="term" value="P:'de novo' pyrimidine nucleobase biosynthetic process"/>
    <property type="evidence" value="ECO:0007669"/>
    <property type="project" value="InterPro"/>
</dbReference>
<reference evidence="9 10" key="1">
    <citation type="journal article" date="2016" name="Nat. Commun.">
        <title>Thousands of microbial genomes shed light on interconnected biogeochemical processes in an aquifer system.</title>
        <authorList>
            <person name="Anantharaman K."/>
            <person name="Brown C.T."/>
            <person name="Hug L.A."/>
            <person name="Sharon I."/>
            <person name="Castelle C.J."/>
            <person name="Probst A.J."/>
            <person name="Thomas B.C."/>
            <person name="Singh A."/>
            <person name="Wilkins M.J."/>
            <person name="Karaoz U."/>
            <person name="Brodie E.L."/>
            <person name="Williams K.H."/>
            <person name="Hubbard S.S."/>
            <person name="Banfield J.F."/>
        </authorList>
    </citation>
    <scope>NUCLEOTIDE SEQUENCE [LARGE SCALE GENOMIC DNA]</scope>
</reference>
<accession>A0A1F7GMT4</accession>
<keyword evidence="4" id="KW-0665">Pyrimidine biosynthesis</keyword>
<evidence type="ECO:0000259" key="8">
    <source>
        <dbReference type="SMART" id="SM00934"/>
    </source>
</evidence>
<feature type="domain" description="Orotidine 5'-phosphate decarboxylase" evidence="8">
    <location>
        <begin position="17"/>
        <end position="258"/>
    </location>
</feature>
<dbReference type="PANTHER" id="PTHR43375">
    <property type="entry name" value="OROTIDINE 5'-PHOSPHATE DECARBOXYLASE"/>
    <property type="match status" value="1"/>
</dbReference>
<dbReference type="AlphaFoldDB" id="A0A1F7GMT4"/>
<protein>
    <recommendedName>
        <fullName evidence="7">Orotidine-5'-phosphate decarboxylase</fullName>
        <ecNumber evidence="7">4.1.1.23</ecNumber>
    </recommendedName>
</protein>
<dbReference type="EC" id="4.1.1.23" evidence="7"/>
<dbReference type="Gene3D" id="3.20.20.70">
    <property type="entry name" value="Aldolase class I"/>
    <property type="match status" value="1"/>
</dbReference>
<dbReference type="NCBIfam" id="TIGR02127">
    <property type="entry name" value="pyrF_sub2"/>
    <property type="match status" value="1"/>
</dbReference>
<evidence type="ECO:0000256" key="1">
    <source>
        <dbReference type="ARBA" id="ARBA00004861"/>
    </source>
</evidence>
<dbReference type="SUPFAM" id="SSF51366">
    <property type="entry name" value="Ribulose-phoshate binding barrel"/>
    <property type="match status" value="1"/>
</dbReference>
<proteinExistence type="inferred from homology"/>
<comment type="pathway">
    <text evidence="1">Pyrimidine metabolism; UMP biosynthesis via de novo pathway; UMP from orotate: step 2/2.</text>
</comment>
<dbReference type="InterPro" id="IPR013785">
    <property type="entry name" value="Aldolase_TIM"/>
</dbReference>
<evidence type="ECO:0000256" key="7">
    <source>
        <dbReference type="NCBIfam" id="TIGR02127"/>
    </source>
</evidence>
<keyword evidence="5" id="KW-0456">Lyase</keyword>
<comment type="catalytic activity">
    <reaction evidence="6">
        <text>orotidine 5'-phosphate + H(+) = UMP + CO2</text>
        <dbReference type="Rhea" id="RHEA:11596"/>
        <dbReference type="ChEBI" id="CHEBI:15378"/>
        <dbReference type="ChEBI" id="CHEBI:16526"/>
        <dbReference type="ChEBI" id="CHEBI:57538"/>
        <dbReference type="ChEBI" id="CHEBI:57865"/>
        <dbReference type="EC" id="4.1.1.23"/>
    </reaction>
</comment>